<dbReference type="SMART" id="SM00731">
    <property type="entry name" value="SprT"/>
    <property type="match status" value="1"/>
</dbReference>
<protein>
    <submittedName>
        <fullName evidence="2">SprT family zinc-dependent metalloprotease</fullName>
    </submittedName>
</protein>
<reference evidence="3" key="1">
    <citation type="submission" date="2023-07" db="EMBL/GenBank/DDBJ databases">
        <title>Draft genome sequence of Agarivorans aestuarii strain ZMCS4, a CAZymes producing bacteria isolated from the marine brown algae Clodostephus spongiosus.</title>
        <authorList>
            <person name="Lorente B."/>
            <person name="Cabral C."/>
            <person name="Frias J."/>
            <person name="Faria J."/>
            <person name="Toubarro D."/>
        </authorList>
    </citation>
    <scope>NUCLEOTIDE SEQUENCE [LARGE SCALE GENOMIC DNA]</scope>
    <source>
        <strain evidence="3">ZMCS4</strain>
    </source>
</reference>
<dbReference type="Pfam" id="PF17283">
    <property type="entry name" value="Zn_ribbon_SprT"/>
    <property type="match status" value="1"/>
</dbReference>
<dbReference type="Proteomes" id="UP001310248">
    <property type="component" value="Unassembled WGS sequence"/>
</dbReference>
<name>A0ABU7G882_9ALTE</name>
<dbReference type="NCBIfam" id="NF003421">
    <property type="entry name" value="PRK04860.1"/>
    <property type="match status" value="1"/>
</dbReference>
<comment type="caution">
    <text evidence="2">The sequence shown here is derived from an EMBL/GenBank/DDBJ whole genome shotgun (WGS) entry which is preliminary data.</text>
</comment>
<dbReference type="InterPro" id="IPR035240">
    <property type="entry name" value="SprT_Zn_ribbon"/>
</dbReference>
<evidence type="ECO:0000313" key="3">
    <source>
        <dbReference type="Proteomes" id="UP001310248"/>
    </source>
</evidence>
<evidence type="ECO:0000313" key="2">
    <source>
        <dbReference type="EMBL" id="MEE1675541.1"/>
    </source>
</evidence>
<dbReference type="PANTHER" id="PTHR38773">
    <property type="entry name" value="PROTEIN SPRT"/>
    <property type="match status" value="1"/>
</dbReference>
<accession>A0ABU7G882</accession>
<organism evidence="2 3">
    <name type="scientific">Agarivorans aestuarii</name>
    <dbReference type="NCBI Taxonomy" id="1563703"/>
    <lineage>
        <taxon>Bacteria</taxon>
        <taxon>Pseudomonadati</taxon>
        <taxon>Pseudomonadota</taxon>
        <taxon>Gammaproteobacteria</taxon>
        <taxon>Alteromonadales</taxon>
        <taxon>Alteromonadaceae</taxon>
        <taxon>Agarivorans</taxon>
    </lineage>
</organism>
<keyword evidence="3" id="KW-1185">Reference proteome</keyword>
<dbReference type="Pfam" id="PF10263">
    <property type="entry name" value="SprT-like"/>
    <property type="match status" value="1"/>
</dbReference>
<proteinExistence type="predicted"/>
<feature type="domain" description="SprT-like" evidence="1">
    <location>
        <begin position="16"/>
        <end position="165"/>
    </location>
</feature>
<keyword evidence="2" id="KW-0482">Metalloprotease</keyword>
<keyword evidence="2" id="KW-0645">Protease</keyword>
<keyword evidence="2" id="KW-0378">Hydrolase</keyword>
<dbReference type="RefSeq" id="WP_329776399.1">
    <property type="nucleotide sequence ID" value="NZ_JAYDYW010000013.1"/>
</dbReference>
<gene>
    <name evidence="2" type="ORF">SNR37_000867</name>
</gene>
<reference evidence="2 3" key="2">
    <citation type="submission" date="2023-12" db="EMBL/GenBank/DDBJ databases">
        <authorList>
            <consortium name="Cladostephus spongiosus"/>
            <person name="Lorente B."/>
            <person name="Cabral C."/>
            <person name="Frias J."/>
            <person name="Faria J."/>
            <person name="Toubarro D."/>
        </authorList>
    </citation>
    <scope>NUCLEOTIDE SEQUENCE [LARGE SCALE GENOMIC DNA]</scope>
    <source>
        <strain evidence="2 3">ZMCS4</strain>
    </source>
</reference>
<dbReference type="InterPro" id="IPR006640">
    <property type="entry name" value="SprT-like_domain"/>
</dbReference>
<dbReference type="EMBL" id="JAYDYW010000013">
    <property type="protein sequence ID" value="MEE1675541.1"/>
    <property type="molecule type" value="Genomic_DNA"/>
</dbReference>
<dbReference type="GO" id="GO:0008237">
    <property type="term" value="F:metallopeptidase activity"/>
    <property type="evidence" value="ECO:0007669"/>
    <property type="project" value="UniProtKB-KW"/>
</dbReference>
<dbReference type="PANTHER" id="PTHR38773:SF1">
    <property type="entry name" value="PROTEIN SPRT"/>
    <property type="match status" value="1"/>
</dbReference>
<evidence type="ECO:0000259" key="1">
    <source>
        <dbReference type="SMART" id="SM00731"/>
    </source>
</evidence>
<sequence>MALYRLRTQLVQQLTQQVELCFTLAEAFYKRSFPRPEVVLSSRKSKVAGSANLSQWRLRFNAYFYQQQPQHFLAQTVPHEVAHLVCHAIYGRVKPHGVEWQQIMQQVFNCSAATTHSYSLEQLKLASYEYRCACQVHQLSVRRHNKVLKGASYQCRKCHAPLVANTSS</sequence>